<evidence type="ECO:0000313" key="1">
    <source>
        <dbReference type="EMBL" id="KZT10944.1"/>
    </source>
</evidence>
<name>A0A165GX11_9APHY</name>
<accession>A0A165GX11</accession>
<dbReference type="AlphaFoldDB" id="A0A165GX11"/>
<sequence>MFCLRALAPFHLRAAHVTSSVSWTQKHSPGDHIRCRHPCAPRPLRDGEDRRATFKMPSSTAIAEWFNKMRKKARPVLMKWPRKKLYRNCSSLDAAEISAKENDSFKPSLHQYSTKRLSASDNATSSEQKRRVMTKQWRKLTALAAFFPKCRTPIIRRGKKEGALNLPETRHVHKHYCSATPCVIIREALWSTYNYSHCTSVNMLLGVGDPFQARTSHPHICAVRQEMRGMPCLDVPVQGHHWHLAQSQTKPRSSLRDFSGATRNACNKPANNLNGPFAFKVAEPTEVIDVADVATAMPYKAHMTTRSKVDPKNTSVYGGAVMLEPAYTTCVRHSSEAIYNGSFVPMVECGTRQRCGKALERKRVSRTSTS</sequence>
<protein>
    <submittedName>
        <fullName evidence="1">Uncharacterized protein</fullName>
    </submittedName>
</protein>
<dbReference type="EMBL" id="KV427608">
    <property type="protein sequence ID" value="KZT10944.1"/>
    <property type="molecule type" value="Genomic_DNA"/>
</dbReference>
<dbReference type="GeneID" id="63823856"/>
<reference evidence="1 2" key="1">
    <citation type="journal article" date="2016" name="Mol. Biol. Evol.">
        <title>Comparative Genomics of Early-Diverging Mushroom-Forming Fungi Provides Insights into the Origins of Lignocellulose Decay Capabilities.</title>
        <authorList>
            <person name="Nagy L.G."/>
            <person name="Riley R."/>
            <person name="Tritt A."/>
            <person name="Adam C."/>
            <person name="Daum C."/>
            <person name="Floudas D."/>
            <person name="Sun H."/>
            <person name="Yadav J.S."/>
            <person name="Pangilinan J."/>
            <person name="Larsson K.H."/>
            <person name="Matsuura K."/>
            <person name="Barry K."/>
            <person name="Labutti K."/>
            <person name="Kuo R."/>
            <person name="Ohm R.A."/>
            <person name="Bhattacharya S.S."/>
            <person name="Shirouzu T."/>
            <person name="Yoshinaga Y."/>
            <person name="Martin F.M."/>
            <person name="Grigoriev I.V."/>
            <person name="Hibbett D.S."/>
        </authorList>
    </citation>
    <scope>NUCLEOTIDE SEQUENCE [LARGE SCALE GENOMIC DNA]</scope>
    <source>
        <strain evidence="1 2">93-53</strain>
    </source>
</reference>
<dbReference type="RefSeq" id="XP_040768684.1">
    <property type="nucleotide sequence ID" value="XM_040906827.1"/>
</dbReference>
<proteinExistence type="predicted"/>
<dbReference type="InParanoid" id="A0A165GX11"/>
<organism evidence="1 2">
    <name type="scientific">Laetiporus sulphureus 93-53</name>
    <dbReference type="NCBI Taxonomy" id="1314785"/>
    <lineage>
        <taxon>Eukaryota</taxon>
        <taxon>Fungi</taxon>
        <taxon>Dikarya</taxon>
        <taxon>Basidiomycota</taxon>
        <taxon>Agaricomycotina</taxon>
        <taxon>Agaricomycetes</taxon>
        <taxon>Polyporales</taxon>
        <taxon>Laetiporus</taxon>
    </lineage>
</organism>
<keyword evidence="2" id="KW-1185">Reference proteome</keyword>
<evidence type="ECO:0000313" key="2">
    <source>
        <dbReference type="Proteomes" id="UP000076871"/>
    </source>
</evidence>
<dbReference type="Proteomes" id="UP000076871">
    <property type="component" value="Unassembled WGS sequence"/>
</dbReference>
<gene>
    <name evidence="1" type="ORF">LAESUDRAFT_711355</name>
</gene>